<dbReference type="PROSITE" id="PS50012">
    <property type="entry name" value="RCC1_3"/>
    <property type="match status" value="1"/>
</dbReference>
<dbReference type="OrthoDB" id="5370059at2759"/>
<proteinExistence type="predicted"/>
<organism evidence="3 4">
    <name type="scientific">Diploscapter pachys</name>
    <dbReference type="NCBI Taxonomy" id="2018661"/>
    <lineage>
        <taxon>Eukaryota</taxon>
        <taxon>Metazoa</taxon>
        <taxon>Ecdysozoa</taxon>
        <taxon>Nematoda</taxon>
        <taxon>Chromadorea</taxon>
        <taxon>Rhabditida</taxon>
        <taxon>Rhabditina</taxon>
        <taxon>Rhabditomorpha</taxon>
        <taxon>Rhabditoidea</taxon>
        <taxon>Rhabditidae</taxon>
        <taxon>Diploscapter</taxon>
    </lineage>
</organism>
<dbReference type="InterPro" id="IPR000408">
    <property type="entry name" value="Reg_chr_condens"/>
</dbReference>
<evidence type="ECO:0000313" key="4">
    <source>
        <dbReference type="Proteomes" id="UP000218231"/>
    </source>
</evidence>
<dbReference type="PANTHER" id="PTHR46089">
    <property type="entry name" value="ALSIN HOMOLOG"/>
    <property type="match status" value="1"/>
</dbReference>
<feature type="region of interest" description="Disordered" evidence="2">
    <location>
        <begin position="190"/>
        <end position="212"/>
    </location>
</feature>
<dbReference type="InterPro" id="IPR009091">
    <property type="entry name" value="RCC1/BLIP-II"/>
</dbReference>
<dbReference type="Pfam" id="PF00415">
    <property type="entry name" value="RCC1"/>
    <property type="match status" value="1"/>
</dbReference>
<name>A0A2A2K4J4_9BILA</name>
<feature type="compositionally biased region" description="Basic and acidic residues" evidence="2">
    <location>
        <begin position="203"/>
        <end position="212"/>
    </location>
</feature>
<dbReference type="STRING" id="2018661.A0A2A2K4J4"/>
<sequence>MLDDIQLDSLERVAIEYGTLTELSGPVQHNQLDSNAEFVIDQNGLHLLCDGSDKLRIQFFLQRICPIGSKYNVNRHVSVIQFVVCTNEVFVLDASGLVYAFDREEAQKAEKKEDGTIRVKAKLLNLPKRCIKLVAGKRHCLALVEKHSSDCDEEVFNEDENLCYCNKCAEERDFRLSRFMLKDELDSVREDSKERSTSTAETRPSRLEKRETYTSPTTCRFFSLKRHEQILKANTGHEDIVEDRIDESGMEDEPGEMTRELWSFGKNQSGQLGHGDTVDRFEPKQITFFQDHFIIDIVCGDEYSAALSSVGEGQIPLRLDSGSDYLILCRIDRTCVASRVALLFDLFKHVKLLRDLSLFYRSLLDNLNNDIPKQKLLEELHRSAWNCFHVFSLLSAFFNASVNSELLPGSTSIVKFLSSNDCVKSAIRMIRAYCNVEAFGCLDENQLSGSELQVVDRLATRCSVEATSVASKLNAIKNAVLLWLDTMVGLAQHSAIVTRILRL</sequence>
<reference evidence="3 4" key="1">
    <citation type="journal article" date="2017" name="Curr. Biol.">
        <title>Genome architecture and evolution of a unichromosomal asexual nematode.</title>
        <authorList>
            <person name="Fradin H."/>
            <person name="Zegar C."/>
            <person name="Gutwein M."/>
            <person name="Lucas J."/>
            <person name="Kovtun M."/>
            <person name="Corcoran D."/>
            <person name="Baugh L.R."/>
            <person name="Kiontke K."/>
            <person name="Gunsalus K."/>
            <person name="Fitch D.H."/>
            <person name="Piano F."/>
        </authorList>
    </citation>
    <scope>NUCLEOTIDE SEQUENCE [LARGE SCALE GENOMIC DNA]</scope>
    <source>
        <strain evidence="3">PF1309</strain>
    </source>
</reference>
<evidence type="ECO:0000256" key="2">
    <source>
        <dbReference type="SAM" id="MobiDB-lite"/>
    </source>
</evidence>
<dbReference type="Proteomes" id="UP000218231">
    <property type="component" value="Unassembled WGS sequence"/>
</dbReference>
<evidence type="ECO:0000256" key="1">
    <source>
        <dbReference type="PROSITE-ProRule" id="PRU00235"/>
    </source>
</evidence>
<dbReference type="Gene3D" id="2.130.10.30">
    <property type="entry name" value="Regulator of chromosome condensation 1/beta-lactamase-inhibitor protein II"/>
    <property type="match status" value="1"/>
</dbReference>
<protein>
    <submittedName>
        <fullName evidence="3">Uncharacterized protein</fullName>
    </submittedName>
</protein>
<keyword evidence="4" id="KW-1185">Reference proteome</keyword>
<comment type="caution">
    <text evidence="3">The sequence shown here is derived from an EMBL/GenBank/DDBJ whole genome shotgun (WGS) entry which is preliminary data.</text>
</comment>
<dbReference type="InterPro" id="IPR051984">
    <property type="entry name" value="Alsin"/>
</dbReference>
<gene>
    <name evidence="3" type="ORF">WR25_03553</name>
</gene>
<evidence type="ECO:0000313" key="3">
    <source>
        <dbReference type="EMBL" id="PAV68831.1"/>
    </source>
</evidence>
<accession>A0A2A2K4J4</accession>
<dbReference type="EMBL" id="LIAE01009682">
    <property type="protein sequence ID" value="PAV68831.1"/>
    <property type="molecule type" value="Genomic_DNA"/>
</dbReference>
<dbReference type="SUPFAM" id="SSF50985">
    <property type="entry name" value="RCC1/BLIP-II"/>
    <property type="match status" value="1"/>
</dbReference>
<dbReference type="AlphaFoldDB" id="A0A2A2K4J4"/>
<feature type="repeat" description="RCC1" evidence="1">
    <location>
        <begin position="259"/>
        <end position="310"/>
    </location>
</feature>